<dbReference type="AlphaFoldDB" id="A2FH16"/>
<gene>
    <name evidence="1" type="ORF">TVAG_353960</name>
</gene>
<dbReference type="EMBL" id="DS113788">
    <property type="protein sequence ID" value="EAX95784.1"/>
    <property type="molecule type" value="Genomic_DNA"/>
</dbReference>
<organism evidence="1 2">
    <name type="scientific">Trichomonas vaginalis (strain ATCC PRA-98 / G3)</name>
    <dbReference type="NCBI Taxonomy" id="412133"/>
    <lineage>
        <taxon>Eukaryota</taxon>
        <taxon>Metamonada</taxon>
        <taxon>Parabasalia</taxon>
        <taxon>Trichomonadida</taxon>
        <taxon>Trichomonadidae</taxon>
        <taxon>Trichomonas</taxon>
    </lineage>
</organism>
<name>A2FH16_TRIV3</name>
<sequence length="287" mass="32724">MTSNLSPMADIEKLLLDLDVSTFDYAVEKMITTVLASKTEILLNILELMSNLLNIRFKSYKLYAEAFACLLNSIPKENIPQIHEKFKNIQPLFAGFLVSTGVMQTPYILSQIGNTKMQPALLACYDTIKELRPNVLQEIDPKISNQIKSDWSKFYDVFINDDSKQIFRLTGKYLFPFGDELVENHPIYFAAIFGCPQIFTSLLKKGVQLNSPMFKTKVFESLAQAAVVGGSHQILKRFDSQNIDLVAYKDTAIKYKVYDSLLFIYLKENPKSESDPKLNETIKNMLK</sequence>
<reference evidence="1" key="1">
    <citation type="submission" date="2006-10" db="EMBL/GenBank/DDBJ databases">
        <authorList>
            <person name="Amadeo P."/>
            <person name="Zhao Q."/>
            <person name="Wortman J."/>
            <person name="Fraser-Liggett C."/>
            <person name="Carlton J."/>
        </authorList>
    </citation>
    <scope>NUCLEOTIDE SEQUENCE</scope>
    <source>
        <strain evidence="1">G3</strain>
    </source>
</reference>
<reference evidence="1" key="2">
    <citation type="journal article" date="2007" name="Science">
        <title>Draft genome sequence of the sexually transmitted pathogen Trichomonas vaginalis.</title>
        <authorList>
            <person name="Carlton J.M."/>
            <person name="Hirt R.P."/>
            <person name="Silva J.C."/>
            <person name="Delcher A.L."/>
            <person name="Schatz M."/>
            <person name="Zhao Q."/>
            <person name="Wortman J.R."/>
            <person name="Bidwell S.L."/>
            <person name="Alsmark U.C.M."/>
            <person name="Besteiro S."/>
            <person name="Sicheritz-Ponten T."/>
            <person name="Noel C.J."/>
            <person name="Dacks J.B."/>
            <person name="Foster P.G."/>
            <person name="Simillion C."/>
            <person name="Van de Peer Y."/>
            <person name="Miranda-Saavedra D."/>
            <person name="Barton G.J."/>
            <person name="Westrop G.D."/>
            <person name="Mueller S."/>
            <person name="Dessi D."/>
            <person name="Fiori P.L."/>
            <person name="Ren Q."/>
            <person name="Paulsen I."/>
            <person name="Zhang H."/>
            <person name="Bastida-Corcuera F.D."/>
            <person name="Simoes-Barbosa A."/>
            <person name="Brown M.T."/>
            <person name="Hayes R.D."/>
            <person name="Mukherjee M."/>
            <person name="Okumura C.Y."/>
            <person name="Schneider R."/>
            <person name="Smith A.J."/>
            <person name="Vanacova S."/>
            <person name="Villalvazo M."/>
            <person name="Haas B.J."/>
            <person name="Pertea M."/>
            <person name="Feldblyum T.V."/>
            <person name="Utterback T.R."/>
            <person name="Shu C.L."/>
            <person name="Osoegawa K."/>
            <person name="de Jong P.J."/>
            <person name="Hrdy I."/>
            <person name="Horvathova L."/>
            <person name="Zubacova Z."/>
            <person name="Dolezal P."/>
            <person name="Malik S.B."/>
            <person name="Logsdon J.M. Jr."/>
            <person name="Henze K."/>
            <person name="Gupta A."/>
            <person name="Wang C.C."/>
            <person name="Dunne R.L."/>
            <person name="Upcroft J.A."/>
            <person name="Upcroft P."/>
            <person name="White O."/>
            <person name="Salzberg S.L."/>
            <person name="Tang P."/>
            <person name="Chiu C.-H."/>
            <person name="Lee Y.-S."/>
            <person name="Embley T.M."/>
            <person name="Coombs G.H."/>
            <person name="Mottram J.C."/>
            <person name="Tachezy J."/>
            <person name="Fraser-Liggett C.M."/>
            <person name="Johnson P.J."/>
        </authorList>
    </citation>
    <scope>NUCLEOTIDE SEQUENCE [LARGE SCALE GENOMIC DNA]</scope>
    <source>
        <strain evidence="1">G3</strain>
    </source>
</reference>
<dbReference type="VEuPathDB" id="TrichDB:TVAG_353960"/>
<evidence type="ECO:0000313" key="1">
    <source>
        <dbReference type="EMBL" id="EAX95784.1"/>
    </source>
</evidence>
<keyword evidence="2" id="KW-1185">Reference proteome</keyword>
<proteinExistence type="predicted"/>
<dbReference type="RefSeq" id="XP_001308714.1">
    <property type="nucleotide sequence ID" value="XM_001308713.1"/>
</dbReference>
<dbReference type="InParanoid" id="A2FH16"/>
<dbReference type="Proteomes" id="UP000001542">
    <property type="component" value="Unassembled WGS sequence"/>
</dbReference>
<dbReference type="KEGG" id="tva:4753546"/>
<protein>
    <submittedName>
        <fullName evidence="1">Uncharacterized protein</fullName>
    </submittedName>
</protein>
<accession>A2FH16</accession>
<dbReference type="VEuPathDB" id="TrichDB:TVAGG3_0427860"/>
<evidence type="ECO:0000313" key="2">
    <source>
        <dbReference type="Proteomes" id="UP000001542"/>
    </source>
</evidence>